<sequence length="74" mass="8240">MRRTYASRRIRANTAVTDTDGGRCVSARPHASGYAARRTRPNRSRAAHRCRRPQARTPRPHTVPPPVVASAPVR</sequence>
<evidence type="ECO:0000256" key="1">
    <source>
        <dbReference type="SAM" id="MobiDB-lite"/>
    </source>
</evidence>
<feature type="compositionally biased region" description="Basic residues" evidence="1">
    <location>
        <begin position="37"/>
        <end position="54"/>
    </location>
</feature>
<dbReference type="Proteomes" id="UP000183508">
    <property type="component" value="Unassembled WGS sequence"/>
</dbReference>
<dbReference type="AlphaFoldDB" id="A0A1I7JY22"/>
<evidence type="ECO:0000313" key="2">
    <source>
        <dbReference type="EMBL" id="SFU90077.1"/>
    </source>
</evidence>
<protein>
    <submittedName>
        <fullName evidence="2">Uncharacterized protein</fullName>
    </submittedName>
</protein>
<gene>
    <name evidence="2" type="ORF">SAMN05421543_112104</name>
</gene>
<evidence type="ECO:0000313" key="3">
    <source>
        <dbReference type="Proteomes" id="UP000183508"/>
    </source>
</evidence>
<proteinExistence type="predicted"/>
<reference evidence="3" key="1">
    <citation type="submission" date="2016-10" db="EMBL/GenBank/DDBJ databases">
        <authorList>
            <person name="Varghese N."/>
        </authorList>
    </citation>
    <scope>NUCLEOTIDE SEQUENCE [LARGE SCALE GENOMIC DNA]</scope>
    <source>
        <strain evidence="3">DSM 17980</strain>
    </source>
</reference>
<organism evidence="2 3">
    <name type="scientific">Alicyclobacillus macrosporangiidus</name>
    <dbReference type="NCBI Taxonomy" id="392015"/>
    <lineage>
        <taxon>Bacteria</taxon>
        <taxon>Bacillati</taxon>
        <taxon>Bacillota</taxon>
        <taxon>Bacilli</taxon>
        <taxon>Bacillales</taxon>
        <taxon>Alicyclobacillaceae</taxon>
        <taxon>Alicyclobacillus</taxon>
    </lineage>
</organism>
<accession>A0A1I7JY22</accession>
<feature type="region of interest" description="Disordered" evidence="1">
    <location>
        <begin position="19"/>
        <end position="74"/>
    </location>
</feature>
<dbReference type="EMBL" id="FPBV01000012">
    <property type="protein sequence ID" value="SFU90077.1"/>
    <property type="molecule type" value="Genomic_DNA"/>
</dbReference>
<name>A0A1I7JY22_9BACL</name>
<keyword evidence="3" id="KW-1185">Reference proteome</keyword>